<keyword evidence="2" id="KW-1185">Reference proteome</keyword>
<organism evidence="1 2">
    <name type="scientific">Boudabousia marimammalium</name>
    <dbReference type="NCBI Taxonomy" id="156892"/>
    <lineage>
        <taxon>Bacteria</taxon>
        <taxon>Bacillati</taxon>
        <taxon>Actinomycetota</taxon>
        <taxon>Actinomycetes</taxon>
        <taxon>Actinomycetales</taxon>
        <taxon>Actinomycetaceae</taxon>
        <taxon>Boudabousia</taxon>
    </lineage>
</organism>
<evidence type="ECO:0008006" key="3">
    <source>
        <dbReference type="Google" id="ProtNLM"/>
    </source>
</evidence>
<sequence length="137" mass="14543">MAAPKRIFGTGLKLKIGTTDFYDNTVEWTLESSPADSDLQTFADVANGGSNDWALKIKAVQSTDPSSLMMYLFDHAGEEAAYEVAPHGNATATATQPHFKGTGTLPDVSRIGGAAGKKAYEFEVEMALTGKPAKVTQ</sequence>
<evidence type="ECO:0000313" key="2">
    <source>
        <dbReference type="Proteomes" id="UP000186465"/>
    </source>
</evidence>
<dbReference type="AlphaFoldDB" id="A0A1Q5PP56"/>
<evidence type="ECO:0000313" key="1">
    <source>
        <dbReference type="EMBL" id="OKL49296.1"/>
    </source>
</evidence>
<reference evidence="2" key="1">
    <citation type="submission" date="2016-11" db="EMBL/GenBank/DDBJ databases">
        <title>Actinomyces gypaetusis sp. nov. isolated from Gypaetus barbatus in Qinghai Tibet Plateau China.</title>
        <authorList>
            <person name="Meng X."/>
        </authorList>
    </citation>
    <scope>NUCLEOTIDE SEQUENCE [LARGE SCALE GENOMIC DNA]</scope>
    <source>
        <strain evidence="2">DSM 15383</strain>
    </source>
</reference>
<dbReference type="STRING" id="156892.BM477_04760"/>
<proteinExistence type="predicted"/>
<gene>
    <name evidence="1" type="ORF">BM477_04760</name>
</gene>
<dbReference type="EMBL" id="MPDM01000004">
    <property type="protein sequence ID" value="OKL49296.1"/>
    <property type="molecule type" value="Genomic_DNA"/>
</dbReference>
<dbReference type="Proteomes" id="UP000186465">
    <property type="component" value="Unassembled WGS sequence"/>
</dbReference>
<name>A0A1Q5PP56_9ACTO</name>
<dbReference type="RefSeq" id="WP_075361536.1">
    <property type="nucleotide sequence ID" value="NZ_MPDM01000004.1"/>
</dbReference>
<accession>A0A1Q5PP56</accession>
<protein>
    <recommendedName>
        <fullName evidence="3">Phage tail protein</fullName>
    </recommendedName>
</protein>
<comment type="caution">
    <text evidence="1">The sequence shown here is derived from an EMBL/GenBank/DDBJ whole genome shotgun (WGS) entry which is preliminary data.</text>
</comment>
<dbReference type="OrthoDB" id="3787252at2"/>